<dbReference type="EMBL" id="CM043023">
    <property type="protein sequence ID" value="KAI4454827.1"/>
    <property type="molecule type" value="Genomic_DNA"/>
</dbReference>
<comment type="caution">
    <text evidence="1">The sequence shown here is derived from an EMBL/GenBank/DDBJ whole genome shotgun (WGS) entry which is preliminary data.</text>
</comment>
<name>A0ACB9SI93_HOLOL</name>
<evidence type="ECO:0000313" key="2">
    <source>
        <dbReference type="Proteomes" id="UP001056778"/>
    </source>
</evidence>
<keyword evidence="1" id="KW-0269">Exonuclease</keyword>
<keyword evidence="2" id="KW-1185">Reference proteome</keyword>
<evidence type="ECO:0000313" key="1">
    <source>
        <dbReference type="EMBL" id="KAI4454827.1"/>
    </source>
</evidence>
<gene>
    <name evidence="1" type="ORF">MML48_9g00010155</name>
</gene>
<sequence>MSKCRVRASRVHKRSARSKVMKNLFQNRNKKEVGIDDIASSSKDTSDYENSQENMPPLEIEPDLSYKTISDVLRGRRIVNLAHVLKEYENIILHRTKCSMGRMDIVKETRRGIISLLHFHCMNCEKSYVISTDPSWKDNDSSNTSIVWGSLSVGLGHSQCEEIFGILDIPFMATKTYAKITLDIKKGVIIGAETKKPLYLGVRNKLCSACAYYKRNKVPPKHHTCSLNFSGPSTAMEQDIIVEGFCLSLSQHGIIYKYLIADGDSSVYARIVEKVQYGRDVVKIECANHMTRCVSDKLYKLAANTRYPLLSRKLLTERVDNITRIERLVKGVRTAIKNNCNNPTALSQELSNAASHVFGRHTNCRAFCKKKNLEDENLVANMDDAVWMEIKKIIEPLINKSDRLSYNVTTNQAERYMSLIAKCTGGKRVNFSKRWSYTTRAYAAAISHSHGPGWHKNTWRGAIGKYFNILCEKRNRICKKMQGKSSKKRKRTSPVSDIHYGPNASAPDINTVEMIQKTELFLNTLNVRASLPENRNNIEISTRGQHDNSYWKELRKSYLTASNFGQVIKRKADTHCHNLVKKLLYTSKEILSPAILFGRTHEQVAIDKYESSTDTEVRRCGFFIDEDNPFLGASPDGLVGNNGLIEVKCLYSVNKLMENHKKNVCYNIRDSQIQLKRNHNYYYQIQGQLNITKKEFCDFIIFTKDDFHVERIFKDRELWHEQMLPKLQSFYRECILPEIIDGRVPRGMKIRDPKDLH</sequence>
<accession>A0ACB9SI93</accession>
<reference evidence="1" key="1">
    <citation type="submission" date="2022-04" db="EMBL/GenBank/DDBJ databases">
        <title>Chromosome-scale genome assembly of Holotrichia oblita Faldermann.</title>
        <authorList>
            <person name="Rongchong L."/>
        </authorList>
    </citation>
    <scope>NUCLEOTIDE SEQUENCE</scope>
    <source>
        <strain evidence="1">81SQS9</strain>
    </source>
</reference>
<organism evidence="1 2">
    <name type="scientific">Holotrichia oblita</name>
    <name type="common">Chafer beetle</name>
    <dbReference type="NCBI Taxonomy" id="644536"/>
    <lineage>
        <taxon>Eukaryota</taxon>
        <taxon>Metazoa</taxon>
        <taxon>Ecdysozoa</taxon>
        <taxon>Arthropoda</taxon>
        <taxon>Hexapoda</taxon>
        <taxon>Insecta</taxon>
        <taxon>Pterygota</taxon>
        <taxon>Neoptera</taxon>
        <taxon>Endopterygota</taxon>
        <taxon>Coleoptera</taxon>
        <taxon>Polyphaga</taxon>
        <taxon>Scarabaeiformia</taxon>
        <taxon>Scarabaeidae</taxon>
        <taxon>Melolonthinae</taxon>
        <taxon>Holotrichia</taxon>
    </lineage>
</organism>
<protein>
    <submittedName>
        <fullName evidence="1">Exonuclease phage-type/recb c-terminal domain-containing protein</fullName>
    </submittedName>
</protein>
<keyword evidence="1" id="KW-0378">Hydrolase</keyword>
<dbReference type="Proteomes" id="UP001056778">
    <property type="component" value="Chromosome 9"/>
</dbReference>
<keyword evidence="1" id="KW-0540">Nuclease</keyword>
<proteinExistence type="predicted"/>